<dbReference type="InParanoid" id="A0A0L0HRI9"/>
<dbReference type="GO" id="GO:0030729">
    <property type="term" value="F:acetoacetate-CoA ligase activity"/>
    <property type="evidence" value="ECO:0007669"/>
    <property type="project" value="InterPro"/>
</dbReference>
<dbReference type="STRING" id="645134.A0A0L0HRI9"/>
<comment type="similarity">
    <text evidence="1">Belongs to the ATP-dependent AMP-binding enzyme family.</text>
</comment>
<accession>A0A0L0HRI9</accession>
<keyword evidence="3" id="KW-0547">Nucleotide-binding</keyword>
<dbReference type="AlphaFoldDB" id="A0A0L0HRI9"/>
<dbReference type="RefSeq" id="XP_016611726.1">
    <property type="nucleotide sequence ID" value="XM_016749477.1"/>
</dbReference>
<dbReference type="PANTHER" id="PTHR42921">
    <property type="entry name" value="ACETOACETYL-COA SYNTHETASE"/>
    <property type="match status" value="1"/>
</dbReference>
<dbReference type="Gene3D" id="3.30.300.30">
    <property type="match status" value="1"/>
</dbReference>
<feature type="domain" description="AMP-dependent synthetase/ligase" evidence="5">
    <location>
        <begin position="100"/>
        <end position="483"/>
    </location>
</feature>
<dbReference type="InterPro" id="IPR042099">
    <property type="entry name" value="ANL_N_sf"/>
</dbReference>
<dbReference type="InterPro" id="IPR000873">
    <property type="entry name" value="AMP-dep_synth/lig_dom"/>
</dbReference>
<feature type="domain" description="Acetyl-coenzyme A synthetase N-terminal" evidence="6">
    <location>
        <begin position="40"/>
        <end position="97"/>
    </location>
</feature>
<dbReference type="NCBIfam" id="TIGR01217">
    <property type="entry name" value="ac_ac_CoA_syn"/>
    <property type="match status" value="1"/>
</dbReference>
<dbReference type="InterPro" id="IPR005914">
    <property type="entry name" value="Acac_CoA_synth"/>
</dbReference>
<evidence type="ECO:0000256" key="1">
    <source>
        <dbReference type="ARBA" id="ARBA00006432"/>
    </source>
</evidence>
<dbReference type="NCBIfam" id="NF002937">
    <property type="entry name" value="PRK03584.1"/>
    <property type="match status" value="1"/>
</dbReference>
<dbReference type="Gene3D" id="3.40.50.12780">
    <property type="entry name" value="N-terminal domain of ligase-like"/>
    <property type="match status" value="1"/>
</dbReference>
<evidence type="ECO:0000256" key="3">
    <source>
        <dbReference type="ARBA" id="ARBA00022741"/>
    </source>
</evidence>
<keyword evidence="8" id="KW-1185">Reference proteome</keyword>
<dbReference type="Pfam" id="PF16177">
    <property type="entry name" value="ACAS_N"/>
    <property type="match status" value="1"/>
</dbReference>
<dbReference type="CDD" id="cd05943">
    <property type="entry name" value="AACS"/>
    <property type="match status" value="1"/>
</dbReference>
<dbReference type="InterPro" id="IPR020845">
    <property type="entry name" value="AMP-binding_CS"/>
</dbReference>
<protein>
    <submittedName>
        <fullName evidence="7">Acetoacetate-CoA ligase</fullName>
    </submittedName>
</protein>
<evidence type="ECO:0000256" key="2">
    <source>
        <dbReference type="ARBA" id="ARBA00022598"/>
    </source>
</evidence>
<dbReference type="GO" id="GO:0006629">
    <property type="term" value="P:lipid metabolic process"/>
    <property type="evidence" value="ECO:0007669"/>
    <property type="project" value="InterPro"/>
</dbReference>
<dbReference type="InterPro" id="IPR045851">
    <property type="entry name" value="AMP-bd_C_sf"/>
</dbReference>
<dbReference type="eggNOG" id="KOG1175">
    <property type="taxonomic scope" value="Eukaryota"/>
</dbReference>
<dbReference type="OrthoDB" id="10253869at2759"/>
<dbReference type="Proteomes" id="UP000053201">
    <property type="component" value="Unassembled WGS sequence"/>
</dbReference>
<dbReference type="GeneID" id="27684838"/>
<dbReference type="InterPro" id="IPR032387">
    <property type="entry name" value="ACAS_N"/>
</dbReference>
<keyword evidence="2 7" id="KW-0436">Ligase</keyword>
<dbReference type="EMBL" id="KQ257451">
    <property type="protein sequence ID" value="KND03687.1"/>
    <property type="molecule type" value="Genomic_DNA"/>
</dbReference>
<evidence type="ECO:0000313" key="8">
    <source>
        <dbReference type="Proteomes" id="UP000053201"/>
    </source>
</evidence>
<keyword evidence="4" id="KW-0067">ATP-binding</keyword>
<proteinExistence type="inferred from homology"/>
<dbReference type="PROSITE" id="PS00455">
    <property type="entry name" value="AMP_BINDING"/>
    <property type="match status" value="1"/>
</dbReference>
<dbReference type="Pfam" id="PF00501">
    <property type="entry name" value="AMP-binding"/>
    <property type="match status" value="1"/>
</dbReference>
<dbReference type="VEuPathDB" id="FungiDB:SPPG_01154"/>
<evidence type="ECO:0000256" key="4">
    <source>
        <dbReference type="ARBA" id="ARBA00022840"/>
    </source>
</evidence>
<dbReference type="SUPFAM" id="SSF56801">
    <property type="entry name" value="Acetyl-CoA synthetase-like"/>
    <property type="match status" value="1"/>
</dbReference>
<gene>
    <name evidence="7" type="ORF">SPPG_01154</name>
</gene>
<evidence type="ECO:0000313" key="7">
    <source>
        <dbReference type="EMBL" id="KND03687.1"/>
    </source>
</evidence>
<evidence type="ECO:0000259" key="5">
    <source>
        <dbReference type="Pfam" id="PF00501"/>
    </source>
</evidence>
<evidence type="ECO:0000259" key="6">
    <source>
        <dbReference type="Pfam" id="PF16177"/>
    </source>
</evidence>
<reference evidence="7 8" key="1">
    <citation type="submission" date="2009-08" db="EMBL/GenBank/DDBJ databases">
        <title>The Genome Sequence of Spizellomyces punctatus strain DAOM BR117.</title>
        <authorList>
            <consortium name="The Broad Institute Genome Sequencing Platform"/>
            <person name="Russ C."/>
            <person name="Cuomo C."/>
            <person name="Shea T."/>
            <person name="Young S.K."/>
            <person name="Zeng Q."/>
            <person name="Koehrsen M."/>
            <person name="Haas B."/>
            <person name="Borodovsky M."/>
            <person name="Guigo R."/>
            <person name="Alvarado L."/>
            <person name="Berlin A."/>
            <person name="Bochicchio J."/>
            <person name="Borenstein D."/>
            <person name="Chapman S."/>
            <person name="Chen Z."/>
            <person name="Engels R."/>
            <person name="Freedman E."/>
            <person name="Gellesch M."/>
            <person name="Goldberg J."/>
            <person name="Griggs A."/>
            <person name="Gujja S."/>
            <person name="Heiman D."/>
            <person name="Hepburn T."/>
            <person name="Howarth C."/>
            <person name="Jen D."/>
            <person name="Larson L."/>
            <person name="Lewis B."/>
            <person name="Mehta T."/>
            <person name="Park D."/>
            <person name="Pearson M."/>
            <person name="Roberts A."/>
            <person name="Saif S."/>
            <person name="Shenoy N."/>
            <person name="Sisk P."/>
            <person name="Stolte C."/>
            <person name="Sykes S."/>
            <person name="Thomson T."/>
            <person name="Walk T."/>
            <person name="White J."/>
            <person name="Yandava C."/>
            <person name="Burger G."/>
            <person name="Gray M.W."/>
            <person name="Holland P.W.H."/>
            <person name="King N."/>
            <person name="Lang F.B.F."/>
            <person name="Roger A.J."/>
            <person name="Ruiz-Trillo I."/>
            <person name="Lander E."/>
            <person name="Nusbaum C."/>
        </authorList>
    </citation>
    <scope>NUCLEOTIDE SEQUENCE [LARGE SCALE GENOMIC DNA]</scope>
    <source>
        <strain evidence="7 8">DAOM BR117</strain>
    </source>
</reference>
<dbReference type="PANTHER" id="PTHR42921:SF1">
    <property type="entry name" value="ACETOACETYL-COA SYNTHETASE"/>
    <property type="match status" value="1"/>
</dbReference>
<name>A0A0L0HRI9_SPIPD</name>
<dbReference type="OMA" id="MPNTWQT"/>
<dbReference type="GO" id="GO:0005524">
    <property type="term" value="F:ATP binding"/>
    <property type="evidence" value="ECO:0007669"/>
    <property type="project" value="UniProtKB-KW"/>
</dbReference>
<sequence>MTNGFQQPKLLWKPSRPEETQMAKFKSFIERRYHLKLANYDALWKWSVENYPEFWASVWEYCGVKASVPYTEVVERDVSMDNIPKWFKGARLNFAENLLARRDDHIALIGAGEGHLYVQYTYKQTYERVRACAAALRRHGVRAGDRIAGYLPNCPETVIVFLAVTSLGAIWSSTSPDFGVTGVLERFSQVKPKILFSVNAVMYNGKAHDHLGKLREVAEGLESLEKVIIIPFVEQPFDATMIPKGETYKDFLITDDGRDIIFEQLPFYHPLVILYSSGTTGKPKCIVHSAGGILIQHLKEHVIHGDLSEDDVFFYYTTTGWMMWNWLVSGLVAGATLVLYDGSPFKPTPARLLDLIDELKITVFGTSAKYIQSLQEAKVTPIKSHNLSTLRTIYSTGSPLKPESFDYVYTQIKEDVLLGSITGGTDIVSLFAGHNAALPVYRGEIQCRGLGMSVEAWDDAGKPVYDEPGDLICTKPFPVMPVYFWNDPENEKYRAAYFSRFEGVWYHGDFVLINSKTGGFHMLGRSDGTLNPGGVRFGSAELYNILDQFPQLADTLVVGQKRGADERVILFCKMADGHQFTPEFVESIKSTIKGLLSARHVPAVILPIADIPYTVNGKKVEVAVKRIISGETLIPSGTLANPESLKLYYNLPELK</sequence>
<organism evidence="7 8">
    <name type="scientific">Spizellomyces punctatus (strain DAOM BR117)</name>
    <dbReference type="NCBI Taxonomy" id="645134"/>
    <lineage>
        <taxon>Eukaryota</taxon>
        <taxon>Fungi</taxon>
        <taxon>Fungi incertae sedis</taxon>
        <taxon>Chytridiomycota</taxon>
        <taxon>Chytridiomycota incertae sedis</taxon>
        <taxon>Chytridiomycetes</taxon>
        <taxon>Spizellomycetales</taxon>
        <taxon>Spizellomycetaceae</taxon>
        <taxon>Spizellomyces</taxon>
    </lineage>
</organism>